<feature type="compositionally biased region" description="Low complexity" evidence="5">
    <location>
        <begin position="248"/>
        <end position="269"/>
    </location>
</feature>
<dbReference type="PROSITE" id="PS50102">
    <property type="entry name" value="RRM"/>
    <property type="match status" value="1"/>
</dbReference>
<dbReference type="Gene3D" id="1.20.120.730">
    <property type="entry name" value="Sec23/Sec24 helical domain"/>
    <property type="match status" value="1"/>
</dbReference>
<dbReference type="InterPro" id="IPR026960">
    <property type="entry name" value="RVT-Znf"/>
</dbReference>
<dbReference type="PANTHER" id="PTHR13803">
    <property type="entry name" value="SEC24-RELATED PROTEIN"/>
    <property type="match status" value="1"/>
</dbReference>
<evidence type="ECO:0000313" key="8">
    <source>
        <dbReference type="Proteomes" id="UP000436088"/>
    </source>
</evidence>
<feature type="domain" description="RRM" evidence="6">
    <location>
        <begin position="859"/>
        <end position="939"/>
    </location>
</feature>
<dbReference type="InterPro" id="IPR041742">
    <property type="entry name" value="Sec24-like_trunk_dom"/>
</dbReference>
<dbReference type="InterPro" id="IPR000477">
    <property type="entry name" value="RT_dom"/>
</dbReference>
<dbReference type="Gene3D" id="3.30.70.330">
    <property type="match status" value="1"/>
</dbReference>
<keyword evidence="4" id="KW-0694">RNA-binding</keyword>
<dbReference type="CDD" id="cd06222">
    <property type="entry name" value="RNase_H_like"/>
    <property type="match status" value="1"/>
</dbReference>
<dbReference type="InterPro" id="IPR036175">
    <property type="entry name" value="Sec23/24_helical_dom_sf"/>
</dbReference>
<dbReference type="Gene3D" id="3.60.10.10">
    <property type="entry name" value="Endonuclease/exonuclease/phosphatase"/>
    <property type="match status" value="1"/>
</dbReference>
<dbReference type="InterPro" id="IPR050550">
    <property type="entry name" value="SEC23_SEC24_subfamily"/>
</dbReference>
<dbReference type="Gene3D" id="3.40.50.410">
    <property type="entry name" value="von Willebrand factor, type A domain"/>
    <property type="match status" value="1"/>
</dbReference>
<dbReference type="Gene3D" id="2.60.40.1670">
    <property type="entry name" value="beta-sandwich domain of Sec23/24"/>
    <property type="match status" value="1"/>
</dbReference>
<dbReference type="InterPro" id="IPR006895">
    <property type="entry name" value="Znf_Sec23_Sec24"/>
</dbReference>
<dbReference type="GO" id="GO:0090110">
    <property type="term" value="P:COPII-coated vesicle cargo loading"/>
    <property type="evidence" value="ECO:0007669"/>
    <property type="project" value="TreeGrafter"/>
</dbReference>
<feature type="region of interest" description="Disordered" evidence="5">
    <location>
        <begin position="324"/>
        <end position="346"/>
    </location>
</feature>
<dbReference type="InterPro" id="IPR000504">
    <property type="entry name" value="RRM_dom"/>
</dbReference>
<feature type="compositionally biased region" description="Pro residues" evidence="5">
    <location>
        <begin position="1"/>
        <end position="10"/>
    </location>
</feature>
<dbReference type="SUPFAM" id="SSF82919">
    <property type="entry name" value="Zn-finger domain of Sec23/24"/>
    <property type="match status" value="1"/>
</dbReference>
<dbReference type="SUPFAM" id="SSF81995">
    <property type="entry name" value="beta-sandwich domain of Sec23/24"/>
    <property type="match status" value="1"/>
</dbReference>
<dbReference type="SUPFAM" id="SSF56219">
    <property type="entry name" value="DNase I-like"/>
    <property type="match status" value="1"/>
</dbReference>
<dbReference type="CDD" id="cd01479">
    <property type="entry name" value="Sec24-like"/>
    <property type="match status" value="1"/>
</dbReference>
<name>A0A6A3ADD6_HIBSY</name>
<feature type="compositionally biased region" description="Pro residues" evidence="5">
    <location>
        <begin position="98"/>
        <end position="116"/>
    </location>
</feature>
<dbReference type="PANTHER" id="PTHR13803:SF4">
    <property type="entry name" value="SECRETORY 24CD, ISOFORM C"/>
    <property type="match status" value="1"/>
</dbReference>
<dbReference type="Pfam" id="PF04811">
    <property type="entry name" value="Sec23_trunk"/>
    <property type="match status" value="1"/>
</dbReference>
<dbReference type="GO" id="GO:0006886">
    <property type="term" value="P:intracellular protein transport"/>
    <property type="evidence" value="ECO:0007669"/>
    <property type="project" value="InterPro"/>
</dbReference>
<comment type="similarity">
    <text evidence="1">Belongs to the SEC23/SEC24 family. SEC24 subfamily.</text>
</comment>
<dbReference type="Pfam" id="PF00076">
    <property type="entry name" value="RRM_1"/>
    <property type="match status" value="1"/>
</dbReference>
<evidence type="ECO:0000256" key="4">
    <source>
        <dbReference type="PROSITE-ProRule" id="PRU00176"/>
    </source>
</evidence>
<dbReference type="EMBL" id="VEPZ02001014">
    <property type="protein sequence ID" value="KAE8701777.1"/>
    <property type="molecule type" value="Genomic_DNA"/>
</dbReference>
<dbReference type="InterPro" id="IPR007123">
    <property type="entry name" value="Gelsolin-like_dom"/>
</dbReference>
<dbReference type="InterPro" id="IPR012990">
    <property type="entry name" value="Beta-sandwich_Sec23_24"/>
</dbReference>
<reference evidence="7" key="1">
    <citation type="submission" date="2019-09" db="EMBL/GenBank/DDBJ databases">
        <title>Draft genome information of white flower Hibiscus syriacus.</title>
        <authorList>
            <person name="Kim Y.-M."/>
        </authorList>
    </citation>
    <scope>NUCLEOTIDE SEQUENCE [LARGE SCALE GENOMIC DNA]</scope>
    <source>
        <strain evidence="7">YM2019G1</strain>
    </source>
</reference>
<feature type="region of interest" description="Disordered" evidence="5">
    <location>
        <begin position="1"/>
        <end position="309"/>
    </location>
</feature>
<feature type="compositionally biased region" description="Low complexity" evidence="5">
    <location>
        <begin position="147"/>
        <end position="161"/>
    </location>
</feature>
<dbReference type="CDD" id="cd01650">
    <property type="entry name" value="RT_nLTR_like"/>
    <property type="match status" value="1"/>
</dbReference>
<feature type="compositionally biased region" description="Low complexity" evidence="5">
    <location>
        <begin position="230"/>
        <end position="240"/>
    </location>
</feature>
<dbReference type="GO" id="GO:0003723">
    <property type="term" value="F:RNA binding"/>
    <property type="evidence" value="ECO:0007669"/>
    <property type="project" value="UniProtKB-UniRule"/>
</dbReference>
<gene>
    <name evidence="7" type="ORF">F3Y22_tig00110505pilonHSYRG00137</name>
</gene>
<dbReference type="Proteomes" id="UP000436088">
    <property type="component" value="Unassembled WGS sequence"/>
</dbReference>
<dbReference type="SUPFAM" id="SSF54928">
    <property type="entry name" value="RNA-binding domain, RBD"/>
    <property type="match status" value="1"/>
</dbReference>
<dbReference type="Gene3D" id="3.40.20.10">
    <property type="entry name" value="Severin"/>
    <property type="match status" value="1"/>
</dbReference>
<organism evidence="7 8">
    <name type="scientific">Hibiscus syriacus</name>
    <name type="common">Rose of Sharon</name>
    <dbReference type="NCBI Taxonomy" id="106335"/>
    <lineage>
        <taxon>Eukaryota</taxon>
        <taxon>Viridiplantae</taxon>
        <taxon>Streptophyta</taxon>
        <taxon>Embryophyta</taxon>
        <taxon>Tracheophyta</taxon>
        <taxon>Spermatophyta</taxon>
        <taxon>Magnoliopsida</taxon>
        <taxon>eudicotyledons</taxon>
        <taxon>Gunneridae</taxon>
        <taxon>Pentapetalae</taxon>
        <taxon>rosids</taxon>
        <taxon>malvids</taxon>
        <taxon>Malvales</taxon>
        <taxon>Malvaceae</taxon>
        <taxon>Malvoideae</taxon>
        <taxon>Hibiscus</taxon>
    </lineage>
</organism>
<dbReference type="Pfam" id="PF00078">
    <property type="entry name" value="RVT_1"/>
    <property type="match status" value="1"/>
</dbReference>
<dbReference type="InterPro" id="IPR044730">
    <property type="entry name" value="RNase_H-like_dom_plant"/>
</dbReference>
<feature type="compositionally biased region" description="Polar residues" evidence="5">
    <location>
        <begin position="29"/>
        <end position="53"/>
    </location>
</feature>
<dbReference type="InterPro" id="IPR036174">
    <property type="entry name" value="Znf_Sec23_Sec24_sf"/>
</dbReference>
<dbReference type="InterPro" id="IPR036180">
    <property type="entry name" value="Gelsolin-like_dom_sf"/>
</dbReference>
<dbReference type="SUPFAM" id="SSF82754">
    <property type="entry name" value="C-terminal, gelsolin-like domain of Sec23/24"/>
    <property type="match status" value="1"/>
</dbReference>
<dbReference type="CDD" id="cd00590">
    <property type="entry name" value="RRM_SF"/>
    <property type="match status" value="1"/>
</dbReference>
<proteinExistence type="inferred from homology"/>
<evidence type="ECO:0000256" key="3">
    <source>
        <dbReference type="ARBA" id="ARBA00022927"/>
    </source>
</evidence>
<evidence type="ECO:0000256" key="5">
    <source>
        <dbReference type="SAM" id="MobiDB-lite"/>
    </source>
</evidence>
<feature type="region of interest" description="Disordered" evidence="5">
    <location>
        <begin position="1345"/>
        <end position="1377"/>
    </location>
</feature>
<protein>
    <submittedName>
        <fullName evidence="7">Protein transport protein Sec24-like</fullName>
    </submittedName>
</protein>
<dbReference type="InterPro" id="IPR006896">
    <property type="entry name" value="Sec23/24_trunk_dom"/>
</dbReference>
<dbReference type="Pfam" id="PF04815">
    <property type="entry name" value="Sec23_helical"/>
    <property type="match status" value="1"/>
</dbReference>
<dbReference type="GO" id="GO:0070971">
    <property type="term" value="C:endoplasmic reticulum exit site"/>
    <property type="evidence" value="ECO:0007669"/>
    <property type="project" value="TreeGrafter"/>
</dbReference>
<dbReference type="InterPro" id="IPR036465">
    <property type="entry name" value="vWFA_dom_sf"/>
</dbReference>
<keyword evidence="2" id="KW-0813">Transport</keyword>
<dbReference type="GO" id="GO:0000149">
    <property type="term" value="F:SNARE binding"/>
    <property type="evidence" value="ECO:0007669"/>
    <property type="project" value="TreeGrafter"/>
</dbReference>
<sequence>MSAPVPPGAPRPDANARQQPPPPNFNPNYQTNSNSIADSMQNLNLNRPLSMPNSGPRPPPFGQQPPFFQASVSTGYPISSSPIPLPGPPPGMVGRPAVLPPGPPQSTLPANVPPGRPVGSPVSHPPPFGSRAPPASLSSSTGGAVLPSSAFPSSGVPGVSVAPPPTGSRPGSFVSSLPLTGAPAVPMSNAPAGPFSNGPPAVGTGALPGPPRFPSVASVSQPPVGPPPSMMSSRPPAQASTMHSVLGSSAVSSPIAPSLPSASPFSAVPQARPLPPGSPYGPQSWPMQPQQGAQPPHIPGATHAQPPRMYGMPQLPNQATTTIPPAMGQPGAPLSGTSRIDPNQIPRPIPSATPIVYETRQGNMANPPPPATSDYIVRDTGNCSPRYMRCTINQIPCTADLLTTSGMQLALLVQPMALPHPSEDPIQVVDFGESGPVRCSRCKGYINPFMKFIDQGMKFICNLCGFTEDTPRDYHCNLGPDGRRRDADERPELCKGTVEFVASKEYMVRDPMPAMYFFLIDVSVNAVQTGATAAACNAISQVISDIPEGPRTLVGIATFDSTIHFYNLKRALQQPLMLIVPDIQDVYTPLETDVVVQLSECRQHLELLLENIPTMFQTSTTAESCFGAAIKAAFLAMKSTGGKLLVFQSGKLLSTYLTFAFLPSVGIVAFSSREAEGRTNVSASEKEAHKLLQAADKILKTMAIEFAEYQVCVDVFLTAQSYVDIASISVIPRTTGGQVYYYYPFSAVSDPAKLYNDLRWNITRPQGFEAVMRVRCGQGIQVHDYSGNFCKHIPTDIDLAGIDCDKCILVTLKHDDKLQDGSECAFQKSTKDCPIMMRESVRKEEREKGIGQSSSGGSWTVFVDNLSKRVTRSELRNIFIDQGQVVRIFIPNVVNRPKYKSFTFAFVQFGNETEMRNAVENINGLWIDGRKIYVGVAKYQSVRPRVAGSSRLSVGVQEKVIFDKANPSSKAVIPSRLRDDRSYKDVLVSCSSQKTESEHIGKSYESLDRGRGMKKKKNIWEMHIPTENSSWVKRSLMGIVKHSFELELVQKGLASDGFEVQIASWGYVWNSCVITFKSKELMKDAWSNKSKELWFWFDRLAPLLNEGGVPMAYCLVELFGVPLLCWQDNFLQKLAGRWGSVEVIQDSTLTREDLSMVKILLRVESPFDVPEVFTLGSYGRSYKVTSKLGSTSQVSNFFHGISPDKFSDDRVTVVESSEEEDDSIRSSDMAGPGQLDVEDRQKVDLWIDQGFPVGVGAAGEENQFSKRSLAGKDINEVVSEGHSLGSSKKGDYAGLGLRNKGDYKDSLQALSDRSSEPFSPILRLVPAGPAVKFIGLGNANQKQIHNVTSSSGDGDKDRGSQGLWSEADFKDTTGMDGEVGSAEGLKLSCFRAGSPTRSASPISLKSAPVGRKLIKSPKRFYSRSRERKIWLDDPGRVSSLKLGRSPISSGFHSKSSEAAGLAEGVCVDQRGKRSYRRMKRSLTRDALDHASVTTVSTLTFSGLLEEAIATWEISRMLGISFKEGKNAFLQKIMDLEKAAGSSGGLFSCWDDSCFELEDQFIHRRFIAVFGKFKSNQFRCGFINVYGPSVEEEKASFFEEFGQFLNGCSLPLCVGGDFNAYLTEEEKDGRSQNRNSMDIFTLFIQQTGMIDLPLIGGNYTWSSNRDCPTVIRLDRFLVNVSFLSEFSDITQSLLPKSISDQNAIILESGEDNWGKRPFRLFSYLMTEDGFQEKVAESINEFKRVRKKAGILSILRNTKFAIKTWSGNRNQFPSKQISAIEDKIHHLENSFQKNRVSGVIDSSSELKRRRNALNAICVDGVIIRDPVRLKSAVKEHFFKAFNSRTTLEVGSNIGGLDDFRPISLVGGMYKILSKCLSRRLRCCMDDVVSDSQFAFTQGRQILDCSFIANEGIDLWRKKGLKGCVLCVEGGFQEGLRYVLVNGVPTDEFPMARGLRQGCSLSPLLFNFIGELLNLLIWKAVSSGLFSGLIVGKDDTALSLSHLQFADDLIIFCMASKTQILNVKRVLRVFEVISGLQLNLTKCRLFGINISEEEVLQWANTIGCVVGHFPSEYLGLPLGRLVLLKAVLCSLPTYFMSLFKIPSSMIVKLNSIMASFLWGGGAEVKKIHWINWSTVCSAKSAGGLGVLDLNYMNRALLGKWSWRFANDRGSVWKKVICSKYNLDPSLLIFKEKLHAFSSWIWKSIVNNHIKDDQFGAKFRSLLDVRVGSGDKISFWSDNWATVSPLKEVFPRLFVLSVNKNGKLKEFGEFKSSVWCWHVQLRRSLSDWELVQFCDLMTLIHNISLSKDLSDGWVWRGNGDGIYSVKTSVIACSPVLSVDSFWMRFIWRGLVPPRVEVFLWQVVHHRLPVKQELQRRGVSAVIDVSCPLCKKEVESSLHLFFTCLVAWALWMKFLKLWGVSSVLQANAQSFLLAWEHLVPNSRIWSYIPGVVLWTIWKYRNDIVFDGGRLDQIDMFFMARCRLATWFITNSKDVSILKDSLISDPTIGDSCSNSRCSIIEIVSWSPPPKGFIKLNVDAAVNGDWRKSGVVGILRDEDGSVLGSFQEPSGPGPPALIELLAVKRGLIFFEPFHQQMKERLLIESDSNLQWVARSANVEADSLAKAAANEIPTTPLLQVRDQVTNLCINTLLSYRKFCATVSSSGQLILPEALKLLPLYTLALIKSTGLRNDGRIDDRSFWFNYVSSLSIPLAVPLVYPRMFAIHNLNSKEGGDSILPPTIPLSSEHVSDDGIYLLENGEDALIYFGISVDLSVLQQLFGFTSVDEVPAQNYSASGPFHLPSTDTYGLFSTLDVQFVMQQFANPLSKKLNDVVNVIRQQRCSYLRFKLCKKGDPSGMLFLSCMVEDKNAGGPSYIEFLVHIHRQIQMKMA</sequence>
<dbReference type="SMART" id="SM00360">
    <property type="entry name" value="RRM"/>
    <property type="match status" value="1"/>
</dbReference>
<dbReference type="GO" id="GO:0008270">
    <property type="term" value="F:zinc ion binding"/>
    <property type="evidence" value="ECO:0007669"/>
    <property type="project" value="InterPro"/>
</dbReference>
<dbReference type="InterPro" id="IPR035979">
    <property type="entry name" value="RBD_domain_sf"/>
</dbReference>
<dbReference type="InterPro" id="IPR006900">
    <property type="entry name" value="Sec23/24_helical_dom"/>
</dbReference>
<keyword evidence="8" id="KW-1185">Reference proteome</keyword>
<dbReference type="InterPro" id="IPR012677">
    <property type="entry name" value="Nucleotide-bd_a/b_plait_sf"/>
</dbReference>
<evidence type="ECO:0000259" key="6">
    <source>
        <dbReference type="PROSITE" id="PS50102"/>
    </source>
</evidence>
<evidence type="ECO:0000313" key="7">
    <source>
        <dbReference type="EMBL" id="KAE8701777.1"/>
    </source>
</evidence>
<dbReference type="InterPro" id="IPR029006">
    <property type="entry name" value="ADF-H/Gelsolin-like_dom_sf"/>
</dbReference>
<accession>A0A6A3ADD6</accession>
<evidence type="ECO:0000256" key="2">
    <source>
        <dbReference type="ARBA" id="ARBA00022448"/>
    </source>
</evidence>
<dbReference type="Gene3D" id="2.30.30.380">
    <property type="entry name" value="Zn-finger domain of Sec23/24"/>
    <property type="match status" value="1"/>
</dbReference>
<dbReference type="InterPro" id="IPR036691">
    <property type="entry name" value="Endo/exonu/phosph_ase_sf"/>
</dbReference>
<comment type="caution">
    <text evidence="7">The sequence shown here is derived from an EMBL/GenBank/DDBJ whole genome shotgun (WGS) entry which is preliminary data.</text>
</comment>
<dbReference type="Pfam" id="PF04810">
    <property type="entry name" value="zf-Sec23_Sec24"/>
    <property type="match status" value="1"/>
</dbReference>
<evidence type="ECO:0000256" key="1">
    <source>
        <dbReference type="ARBA" id="ARBA00008334"/>
    </source>
</evidence>
<keyword evidence="3" id="KW-0653">Protein transport</keyword>
<dbReference type="GO" id="GO:0030127">
    <property type="term" value="C:COPII vesicle coat"/>
    <property type="evidence" value="ECO:0007669"/>
    <property type="project" value="InterPro"/>
</dbReference>
<dbReference type="SUPFAM" id="SSF53300">
    <property type="entry name" value="vWA-like"/>
    <property type="match status" value="1"/>
</dbReference>
<dbReference type="Pfam" id="PF08033">
    <property type="entry name" value="Sec23_BS"/>
    <property type="match status" value="1"/>
</dbReference>
<dbReference type="SUPFAM" id="SSF81811">
    <property type="entry name" value="Helical domain of Sec23/24"/>
    <property type="match status" value="1"/>
</dbReference>
<dbReference type="Pfam" id="PF13966">
    <property type="entry name" value="zf-RVT"/>
    <property type="match status" value="1"/>
</dbReference>
<dbReference type="Pfam" id="PF00626">
    <property type="entry name" value="Gelsolin"/>
    <property type="match status" value="1"/>
</dbReference>